<evidence type="ECO:0000256" key="4">
    <source>
        <dbReference type="ARBA" id="ARBA00023163"/>
    </source>
</evidence>
<comment type="similarity">
    <text evidence="1">Belongs to the LysR transcriptional regulatory family.</text>
</comment>
<dbReference type="Pfam" id="PF03466">
    <property type="entry name" value="LysR_substrate"/>
    <property type="match status" value="1"/>
</dbReference>
<gene>
    <name evidence="6" type="ORF">VT50_0230350</name>
</gene>
<evidence type="ECO:0000256" key="3">
    <source>
        <dbReference type="ARBA" id="ARBA00023125"/>
    </source>
</evidence>
<dbReference type="AlphaFoldDB" id="A0A1V4CXJ2"/>
<organism evidence="6 7">
    <name type="scientific">Streptomyces antioxidans</name>
    <dbReference type="NCBI Taxonomy" id="1507734"/>
    <lineage>
        <taxon>Bacteria</taxon>
        <taxon>Bacillati</taxon>
        <taxon>Actinomycetota</taxon>
        <taxon>Actinomycetes</taxon>
        <taxon>Kitasatosporales</taxon>
        <taxon>Streptomycetaceae</taxon>
        <taxon>Streptomyces</taxon>
    </lineage>
</organism>
<dbReference type="PANTHER" id="PTHR30346:SF17">
    <property type="entry name" value="LYSR FAMILY TRANSCRIPTIONAL REGULATOR"/>
    <property type="match status" value="1"/>
</dbReference>
<dbReference type="InterPro" id="IPR000847">
    <property type="entry name" value="LysR_HTH_N"/>
</dbReference>
<evidence type="ECO:0000256" key="1">
    <source>
        <dbReference type="ARBA" id="ARBA00009437"/>
    </source>
</evidence>
<keyword evidence="4" id="KW-0804">Transcription</keyword>
<protein>
    <submittedName>
        <fullName evidence="6">LysR family transcriptional regulator</fullName>
    </submittedName>
</protein>
<dbReference type="EMBL" id="LAKD02000102">
    <property type="protein sequence ID" value="OPF72593.1"/>
    <property type="molecule type" value="Genomic_DNA"/>
</dbReference>
<evidence type="ECO:0000313" key="6">
    <source>
        <dbReference type="EMBL" id="OPF72593.1"/>
    </source>
</evidence>
<dbReference type="PANTHER" id="PTHR30346">
    <property type="entry name" value="TRANSCRIPTIONAL DUAL REGULATOR HCAR-RELATED"/>
    <property type="match status" value="1"/>
</dbReference>
<name>A0A1V4CXJ2_9ACTN</name>
<sequence>MELRQLNYFLAVAEDLNVTAAARRLRMAQPALSQAVHKMERQLGTPLFDRVGGRLRLTAAGRLLFPEARALIERAREITELTSRVGGPQRTVLRIGAIASAVSGLLPDVLPGFLDDHPWVLPRVYEMAQRDQVEAVRAGDIDVGVCRMERAGDGEVGLSRLGDEPLRCAVPAGHPLAAAEAVPLAALADENLVGFPRAMAPVAYDTIVHACVRAGFSPRFSQEARNDQAILGVVACGVALALVPDMTTRISVEGVVYVPIADPDAVTSLSAIVRAGDPAEAGLRFREALIAARPPAPGPVPPGGGTAVTWG</sequence>
<evidence type="ECO:0000259" key="5">
    <source>
        <dbReference type="PROSITE" id="PS50931"/>
    </source>
</evidence>
<dbReference type="GO" id="GO:0003677">
    <property type="term" value="F:DNA binding"/>
    <property type="evidence" value="ECO:0007669"/>
    <property type="project" value="UniProtKB-KW"/>
</dbReference>
<dbReference type="GO" id="GO:0003700">
    <property type="term" value="F:DNA-binding transcription factor activity"/>
    <property type="evidence" value="ECO:0007669"/>
    <property type="project" value="InterPro"/>
</dbReference>
<keyword evidence="2" id="KW-0805">Transcription regulation</keyword>
<dbReference type="SUPFAM" id="SSF46785">
    <property type="entry name" value="Winged helix' DNA-binding domain"/>
    <property type="match status" value="1"/>
</dbReference>
<dbReference type="PRINTS" id="PR00039">
    <property type="entry name" value="HTHLYSR"/>
</dbReference>
<proteinExistence type="inferred from homology"/>
<keyword evidence="7" id="KW-1185">Reference proteome</keyword>
<comment type="caution">
    <text evidence="6">The sequence shown here is derived from an EMBL/GenBank/DDBJ whole genome shotgun (WGS) entry which is preliminary data.</text>
</comment>
<dbReference type="InterPro" id="IPR005119">
    <property type="entry name" value="LysR_subst-bd"/>
</dbReference>
<accession>A0A1V4CXJ2</accession>
<dbReference type="Proteomes" id="UP000033615">
    <property type="component" value="Unassembled WGS sequence"/>
</dbReference>
<dbReference type="FunFam" id="1.10.10.10:FF:000001">
    <property type="entry name" value="LysR family transcriptional regulator"/>
    <property type="match status" value="1"/>
</dbReference>
<evidence type="ECO:0000256" key="2">
    <source>
        <dbReference type="ARBA" id="ARBA00023015"/>
    </source>
</evidence>
<dbReference type="InterPro" id="IPR036390">
    <property type="entry name" value="WH_DNA-bd_sf"/>
</dbReference>
<dbReference type="GO" id="GO:0032993">
    <property type="term" value="C:protein-DNA complex"/>
    <property type="evidence" value="ECO:0007669"/>
    <property type="project" value="TreeGrafter"/>
</dbReference>
<dbReference type="InterPro" id="IPR036388">
    <property type="entry name" value="WH-like_DNA-bd_sf"/>
</dbReference>
<evidence type="ECO:0000313" key="7">
    <source>
        <dbReference type="Proteomes" id="UP000033615"/>
    </source>
</evidence>
<dbReference type="Gene3D" id="1.10.10.10">
    <property type="entry name" value="Winged helix-like DNA-binding domain superfamily/Winged helix DNA-binding domain"/>
    <property type="match status" value="1"/>
</dbReference>
<dbReference type="PROSITE" id="PS50931">
    <property type="entry name" value="HTH_LYSR"/>
    <property type="match status" value="1"/>
</dbReference>
<keyword evidence="3" id="KW-0238">DNA-binding</keyword>
<feature type="domain" description="HTH lysR-type" evidence="5">
    <location>
        <begin position="1"/>
        <end position="58"/>
    </location>
</feature>
<dbReference type="Pfam" id="PF00126">
    <property type="entry name" value="HTH_1"/>
    <property type="match status" value="1"/>
</dbReference>
<dbReference type="Gene3D" id="3.40.190.10">
    <property type="entry name" value="Periplasmic binding protein-like II"/>
    <property type="match status" value="2"/>
</dbReference>
<dbReference type="CDD" id="cd08414">
    <property type="entry name" value="PBP2_LTTR_aromatics_like"/>
    <property type="match status" value="1"/>
</dbReference>
<dbReference type="SUPFAM" id="SSF53850">
    <property type="entry name" value="Periplasmic binding protein-like II"/>
    <property type="match status" value="1"/>
</dbReference>
<reference evidence="6" key="1">
    <citation type="submission" date="2016-12" db="EMBL/GenBank/DDBJ databases">
        <title>Genome sequence of Streptomyces antioxidans MUSC 164.</title>
        <authorList>
            <person name="Lee L.-H."/>
            <person name="Ser H.-L."/>
        </authorList>
    </citation>
    <scope>NUCLEOTIDE SEQUENCE [LARGE SCALE GENOMIC DNA]</scope>
    <source>
        <strain evidence="6">MUSC 164</strain>
    </source>
</reference>